<dbReference type="Proteomes" id="UP000199649">
    <property type="component" value="Chromosome I"/>
</dbReference>
<dbReference type="InterPro" id="IPR050764">
    <property type="entry name" value="CbbQ/NirQ/NorQ/GpvN"/>
</dbReference>
<proteinExistence type="inferred from homology"/>
<dbReference type="GO" id="GO:0016887">
    <property type="term" value="F:ATP hydrolysis activity"/>
    <property type="evidence" value="ECO:0007669"/>
    <property type="project" value="InterPro"/>
</dbReference>
<evidence type="ECO:0000256" key="2">
    <source>
        <dbReference type="ARBA" id="ARBA00022840"/>
    </source>
</evidence>
<dbReference type="RefSeq" id="WP_092666735.1">
    <property type="nucleotide sequence ID" value="NZ_LT629734.1"/>
</dbReference>
<dbReference type="OrthoDB" id="9808397at2"/>
<reference evidence="7" key="1">
    <citation type="submission" date="2016-10" db="EMBL/GenBank/DDBJ databases">
        <authorList>
            <person name="Varghese N."/>
            <person name="Submissions S."/>
        </authorList>
    </citation>
    <scope>NUCLEOTIDE SEQUENCE [LARGE SCALE GENOMIC DNA]</scope>
    <source>
        <strain evidence="7">DSM 22965</strain>
    </source>
</reference>
<gene>
    <name evidence="6" type="ORF">SAMN04489719_1848</name>
</gene>
<dbReference type="GO" id="GO:0005524">
    <property type="term" value="F:ATP binding"/>
    <property type="evidence" value="ECO:0007669"/>
    <property type="project" value="UniProtKB-KW"/>
</dbReference>
<evidence type="ECO:0000259" key="4">
    <source>
        <dbReference type="Pfam" id="PF07726"/>
    </source>
</evidence>
<keyword evidence="7" id="KW-1185">Reference proteome</keyword>
<dbReference type="InterPro" id="IPR027417">
    <property type="entry name" value="P-loop_NTPase"/>
</dbReference>
<sequence>MTSTMTREQAAWFAETFTRLVDNVGSVVLGKEDVIRLAFTAMLSEGHLLLEDAPGTGKTQLAKSMAATVQGTNHRIQFTPDLLPSDVTGVTVYDQKTGEFEFHKGPIFASIVLADEINRASPKTQSALLEVMEEGRVTVDGTPYEVGRPFMVIATQNPIEQAGTYRLPEAQLDRFLMKTSIGYPGREQTVRILAGASKRNASAGVQPVITTGAIAEMIDLAATVHVDDAVLDYVAQLSEHTRDSKDTRLGVSVRGAMALMRAVKVWAAAKGRAFVLPDDVKELAQSVWAHRVVIDPEAEFSGVTGDRIIDRAIADVAAPQDRQNAA</sequence>
<dbReference type="Gene3D" id="1.10.8.80">
    <property type="entry name" value="Magnesium chelatase subunit I, C-Terminal domain"/>
    <property type="match status" value="1"/>
</dbReference>
<dbReference type="PIRSF" id="PIRSF002849">
    <property type="entry name" value="AAA_ATPase_chaperone_MoxR_prd"/>
    <property type="match status" value="1"/>
</dbReference>
<dbReference type="CDD" id="cd00009">
    <property type="entry name" value="AAA"/>
    <property type="match status" value="1"/>
</dbReference>
<accession>A0A1H1QIN5</accession>
<organism evidence="6 7">
    <name type="scientific">Agrococcus carbonis</name>
    <dbReference type="NCBI Taxonomy" id="684552"/>
    <lineage>
        <taxon>Bacteria</taxon>
        <taxon>Bacillati</taxon>
        <taxon>Actinomycetota</taxon>
        <taxon>Actinomycetes</taxon>
        <taxon>Micrococcales</taxon>
        <taxon>Microbacteriaceae</taxon>
        <taxon>Agrococcus</taxon>
    </lineage>
</organism>
<evidence type="ECO:0000256" key="3">
    <source>
        <dbReference type="ARBA" id="ARBA00061607"/>
    </source>
</evidence>
<dbReference type="EMBL" id="LT629734">
    <property type="protein sequence ID" value="SDS23295.1"/>
    <property type="molecule type" value="Genomic_DNA"/>
</dbReference>
<feature type="domain" description="ATPase AAA-3" evidence="4">
    <location>
        <begin position="47"/>
        <end position="177"/>
    </location>
</feature>
<keyword evidence="2" id="KW-0067">ATP-binding</keyword>
<dbReference type="Pfam" id="PF07726">
    <property type="entry name" value="AAA_3"/>
    <property type="match status" value="1"/>
</dbReference>
<feature type="domain" description="ChlI/MoxR AAA lid" evidence="5">
    <location>
        <begin position="241"/>
        <end position="311"/>
    </location>
</feature>
<dbReference type="PANTHER" id="PTHR42759">
    <property type="entry name" value="MOXR FAMILY PROTEIN"/>
    <property type="match status" value="1"/>
</dbReference>
<evidence type="ECO:0000313" key="6">
    <source>
        <dbReference type="EMBL" id="SDS23295.1"/>
    </source>
</evidence>
<evidence type="ECO:0000313" key="7">
    <source>
        <dbReference type="Proteomes" id="UP000199649"/>
    </source>
</evidence>
<dbReference type="InterPro" id="IPR011703">
    <property type="entry name" value="ATPase_AAA-3"/>
</dbReference>
<evidence type="ECO:0000256" key="1">
    <source>
        <dbReference type="ARBA" id="ARBA00022741"/>
    </source>
</evidence>
<dbReference type="Gene3D" id="3.40.50.300">
    <property type="entry name" value="P-loop containing nucleotide triphosphate hydrolases"/>
    <property type="match status" value="1"/>
</dbReference>
<evidence type="ECO:0000259" key="5">
    <source>
        <dbReference type="Pfam" id="PF17863"/>
    </source>
</evidence>
<dbReference type="AlphaFoldDB" id="A0A1H1QIN5"/>
<dbReference type="STRING" id="684552.SAMN04489719_1848"/>
<dbReference type="FunFam" id="3.40.50.300:FF:000640">
    <property type="entry name" value="MoxR family ATPase"/>
    <property type="match status" value="1"/>
</dbReference>
<keyword evidence="1" id="KW-0547">Nucleotide-binding</keyword>
<dbReference type="Pfam" id="PF17863">
    <property type="entry name" value="AAA_lid_2"/>
    <property type="match status" value="1"/>
</dbReference>
<name>A0A1H1QIN5_9MICO</name>
<dbReference type="SUPFAM" id="SSF52540">
    <property type="entry name" value="P-loop containing nucleoside triphosphate hydrolases"/>
    <property type="match status" value="1"/>
</dbReference>
<protein>
    <submittedName>
        <fullName evidence="6">MoxR-like ATPase</fullName>
    </submittedName>
</protein>
<comment type="similarity">
    <text evidence="3">Belongs to the MoxR family.</text>
</comment>
<dbReference type="InterPro" id="IPR041628">
    <property type="entry name" value="ChlI/MoxR_AAA_lid"/>
</dbReference>
<dbReference type="PANTHER" id="PTHR42759:SF5">
    <property type="entry name" value="METHANOL DEHYDROGENASE REGULATOR"/>
    <property type="match status" value="1"/>
</dbReference>